<protein>
    <recommendedName>
        <fullName evidence="5">F-box domain-containing protein</fullName>
    </recommendedName>
</protein>
<reference evidence="3" key="1">
    <citation type="submission" date="2015-04" db="UniProtKB">
        <authorList>
            <consortium name="EnsemblPlants"/>
        </authorList>
    </citation>
    <scope>IDENTIFICATION</scope>
</reference>
<reference evidence="3" key="2">
    <citation type="submission" date="2018-05" db="EMBL/GenBank/DDBJ databases">
        <title>OpunRS2 (Oryza punctata Reference Sequence Version 2).</title>
        <authorList>
            <person name="Zhang J."/>
            <person name="Kudrna D."/>
            <person name="Lee S."/>
            <person name="Talag J."/>
            <person name="Welchert J."/>
            <person name="Wing R.A."/>
        </authorList>
    </citation>
    <scope>NUCLEOTIDE SEQUENCE [LARGE SCALE GENOMIC DNA]</scope>
</reference>
<dbReference type="PANTHER" id="PTHR33127:SF69">
    <property type="entry name" value="OS09G0340800 PROTEIN"/>
    <property type="match status" value="1"/>
</dbReference>
<feature type="domain" description="F-box" evidence="1">
    <location>
        <begin position="27"/>
        <end position="61"/>
    </location>
</feature>
<keyword evidence="4" id="KW-1185">Reference proteome</keyword>
<evidence type="ECO:0000259" key="1">
    <source>
        <dbReference type="Pfam" id="PF00646"/>
    </source>
</evidence>
<organism evidence="3">
    <name type="scientific">Oryza punctata</name>
    <name type="common">Red rice</name>
    <dbReference type="NCBI Taxonomy" id="4537"/>
    <lineage>
        <taxon>Eukaryota</taxon>
        <taxon>Viridiplantae</taxon>
        <taxon>Streptophyta</taxon>
        <taxon>Embryophyta</taxon>
        <taxon>Tracheophyta</taxon>
        <taxon>Spermatophyta</taxon>
        <taxon>Magnoliopsida</taxon>
        <taxon>Liliopsida</taxon>
        <taxon>Poales</taxon>
        <taxon>Poaceae</taxon>
        <taxon>BOP clade</taxon>
        <taxon>Oryzoideae</taxon>
        <taxon>Oryzeae</taxon>
        <taxon>Oryzinae</taxon>
        <taxon>Oryza</taxon>
    </lineage>
</organism>
<dbReference type="PANTHER" id="PTHR33127">
    <property type="entry name" value="TRANSMEMBRANE PROTEIN"/>
    <property type="match status" value="1"/>
</dbReference>
<dbReference type="InterPro" id="IPR001810">
    <property type="entry name" value="F-box_dom"/>
</dbReference>
<dbReference type="InterPro" id="IPR036047">
    <property type="entry name" value="F-box-like_dom_sf"/>
</dbReference>
<evidence type="ECO:0000313" key="3">
    <source>
        <dbReference type="EnsemblPlants" id="OPUNC09G07640.1"/>
    </source>
</evidence>
<accession>A0A0E0M0T7</accession>
<dbReference type="Gramene" id="OPUNC09G07640.1">
    <property type="protein sequence ID" value="OPUNC09G07640.1"/>
    <property type="gene ID" value="OPUNC09G07640"/>
</dbReference>
<evidence type="ECO:0000313" key="4">
    <source>
        <dbReference type="Proteomes" id="UP000026962"/>
    </source>
</evidence>
<name>A0A0E0M0T7_ORYPU</name>
<proteinExistence type="predicted"/>
<dbReference type="STRING" id="4537.A0A0E0M0T7"/>
<dbReference type="SUPFAM" id="SSF81383">
    <property type="entry name" value="F-box domain"/>
    <property type="match status" value="1"/>
</dbReference>
<dbReference type="Pfam" id="PF03478">
    <property type="entry name" value="Beta-prop_KIB1-4"/>
    <property type="match status" value="1"/>
</dbReference>
<sequence length="398" mass="45396">MIGLQVHESPIKKKLERDQTIMVERDWSSLPFDVLTVILERLRWSSHPSFALSCRHWHSAVPPFYPAWITPLLLNTARVGVTNLRYYSPYYHKNFEVGSDGGGHMLGAARGAKICCGSGRHLALGMSSAALDVDLLTGVVHKVPHVYKTMFDFIIYGDDACKMFGIDAVVPLKVAYVNQDDDGDWEDWTLTEFDINGPRLIPSPVTNPVIHRGLIYLLGEQGRLAVYDPCKHEKGFEILDKPMNFGFECYDSYDIYMFESDKNKLMVILIGQRGAPVHVVTLNENTMEWDKVDSLQGRALFTGTQASMMKKAELEWMQNRVFLPIFYKWLETVHVDLVSCDDELAFIPKSFSNTDYSTANEDGENCVDMWSYKLGQQEAAREFWGAEKMDYSIWIDLN</sequence>
<dbReference type="AlphaFoldDB" id="A0A0E0M0T7"/>
<dbReference type="eggNOG" id="ENOG502R5D1">
    <property type="taxonomic scope" value="Eukaryota"/>
</dbReference>
<feature type="domain" description="KIB1-4 beta-propeller" evidence="2">
    <location>
        <begin position="172"/>
        <end position="322"/>
    </location>
</feature>
<evidence type="ECO:0000259" key="2">
    <source>
        <dbReference type="Pfam" id="PF03478"/>
    </source>
</evidence>
<dbReference type="InterPro" id="IPR005174">
    <property type="entry name" value="KIB1-4_b-propeller"/>
</dbReference>
<dbReference type="Proteomes" id="UP000026962">
    <property type="component" value="Chromosome 9"/>
</dbReference>
<dbReference type="CDD" id="cd09917">
    <property type="entry name" value="F-box_SF"/>
    <property type="match status" value="1"/>
</dbReference>
<dbReference type="HOGENOM" id="CLU_040246_0_0_1"/>
<evidence type="ECO:0008006" key="5">
    <source>
        <dbReference type="Google" id="ProtNLM"/>
    </source>
</evidence>
<dbReference type="EnsemblPlants" id="OPUNC09G07640.1">
    <property type="protein sequence ID" value="OPUNC09G07640.1"/>
    <property type="gene ID" value="OPUNC09G07640"/>
</dbReference>
<dbReference type="OMA" id="DMWSYKL"/>
<dbReference type="Pfam" id="PF00646">
    <property type="entry name" value="F-box"/>
    <property type="match status" value="1"/>
</dbReference>